<dbReference type="PaxDb" id="4081-Solyc12g070300.1.1"/>
<reference evidence="1" key="2">
    <citation type="submission" date="2019-01" db="UniProtKB">
        <authorList>
            <consortium name="EnsemblPlants"/>
        </authorList>
    </citation>
    <scope>IDENTIFICATION</scope>
    <source>
        <strain evidence="1">cv. Heinz 1706</strain>
    </source>
</reference>
<dbReference type="InParanoid" id="A0A3Q7JCZ7"/>
<sequence>MANKKGYIGSPLSEAFSCIKSLSSLSINNNSIIHCFDTMHHLLNKHLWESQAYHYLF</sequence>
<evidence type="ECO:0000313" key="2">
    <source>
        <dbReference type="Proteomes" id="UP000004994"/>
    </source>
</evidence>
<dbReference type="AlphaFoldDB" id="A0A3Q7JCZ7"/>
<accession>A0A3Q7JCZ7</accession>
<dbReference type="Gramene" id="Solyc12g070300.1.1">
    <property type="protein sequence ID" value="Solyc12g070300.1.1.1"/>
    <property type="gene ID" value="Solyc12g070300.1"/>
</dbReference>
<keyword evidence="2" id="KW-1185">Reference proteome</keyword>
<organism evidence="1">
    <name type="scientific">Solanum lycopersicum</name>
    <name type="common">Tomato</name>
    <name type="synonym">Lycopersicon esculentum</name>
    <dbReference type="NCBI Taxonomy" id="4081"/>
    <lineage>
        <taxon>Eukaryota</taxon>
        <taxon>Viridiplantae</taxon>
        <taxon>Streptophyta</taxon>
        <taxon>Embryophyta</taxon>
        <taxon>Tracheophyta</taxon>
        <taxon>Spermatophyta</taxon>
        <taxon>Magnoliopsida</taxon>
        <taxon>eudicotyledons</taxon>
        <taxon>Gunneridae</taxon>
        <taxon>Pentapetalae</taxon>
        <taxon>asterids</taxon>
        <taxon>lamiids</taxon>
        <taxon>Solanales</taxon>
        <taxon>Solanaceae</taxon>
        <taxon>Solanoideae</taxon>
        <taxon>Solaneae</taxon>
        <taxon>Solanum</taxon>
        <taxon>Solanum subgen. Lycopersicon</taxon>
    </lineage>
</organism>
<reference evidence="1" key="1">
    <citation type="journal article" date="2012" name="Nature">
        <title>The tomato genome sequence provides insights into fleshy fruit evolution.</title>
        <authorList>
            <consortium name="Tomato Genome Consortium"/>
        </authorList>
    </citation>
    <scope>NUCLEOTIDE SEQUENCE [LARGE SCALE GENOMIC DNA]</scope>
    <source>
        <strain evidence="1">cv. Heinz 1706</strain>
    </source>
</reference>
<protein>
    <submittedName>
        <fullName evidence="1">Uncharacterized protein</fullName>
    </submittedName>
</protein>
<evidence type="ECO:0000313" key="1">
    <source>
        <dbReference type="EnsemblPlants" id="Solyc12g070300.1.1.1"/>
    </source>
</evidence>
<name>A0A3Q7JCZ7_SOLLC</name>
<dbReference type="Proteomes" id="UP000004994">
    <property type="component" value="Chromosome 12"/>
</dbReference>
<proteinExistence type="predicted"/>
<dbReference type="EnsemblPlants" id="Solyc12g070300.1.1">
    <property type="protein sequence ID" value="Solyc12g070300.1.1.1"/>
    <property type="gene ID" value="Solyc12g070300.1"/>
</dbReference>